<sequence>MKTKATYLDPKRVLVETPQGDKFIIGFHSEMNYQWEQQANIPFTDFLASLFDKIYKGDEGVIMGEINRQLMINRFESVFSYQRDPIQNRMLMGDRIRELREQKQLDVVTLALKSSIQPNTLKRIEAGNFSVDLDVLTQIAQGLGMKIDFVELKNDEDHESISDIRS</sequence>
<protein>
    <recommendedName>
        <fullName evidence="1">HTH cro/C1-type domain-containing protein</fullName>
    </recommendedName>
</protein>
<organism evidence="2 3">
    <name type="scientific">Bacteroides faecalis</name>
    <dbReference type="NCBI Taxonomy" id="2447885"/>
    <lineage>
        <taxon>Bacteria</taxon>
        <taxon>Pseudomonadati</taxon>
        <taxon>Bacteroidota</taxon>
        <taxon>Bacteroidia</taxon>
        <taxon>Bacteroidales</taxon>
        <taxon>Bacteroidaceae</taxon>
        <taxon>Bacteroides</taxon>
    </lineage>
</organism>
<evidence type="ECO:0000313" key="3">
    <source>
        <dbReference type="Proteomes" id="UP000288079"/>
    </source>
</evidence>
<feature type="domain" description="HTH cro/C1-type" evidence="1">
    <location>
        <begin position="96"/>
        <end position="150"/>
    </location>
</feature>
<evidence type="ECO:0000313" key="2">
    <source>
        <dbReference type="EMBL" id="GCB35206.1"/>
    </source>
</evidence>
<reference evidence="2 3" key="1">
    <citation type="submission" date="2018-10" db="EMBL/GenBank/DDBJ databases">
        <title>Draft Genome Sequence of Bacteroides sp. KCTC 15687.</title>
        <authorList>
            <person name="Yu S.Y."/>
            <person name="Kim J.S."/>
            <person name="Oh B.S."/>
            <person name="Park S.H."/>
            <person name="Kang S.W."/>
            <person name="Park J.E."/>
            <person name="Choi S.H."/>
            <person name="Han K.I."/>
            <person name="Lee K.C."/>
            <person name="Eom M.K."/>
            <person name="Suh M.K."/>
            <person name="Lee D.H."/>
            <person name="Yoon H."/>
            <person name="Kim B."/>
            <person name="Yang S.J."/>
            <person name="Lee J.S."/>
            <person name="Lee J.H."/>
        </authorList>
    </citation>
    <scope>NUCLEOTIDE SEQUENCE [LARGE SCALE GENOMIC DNA]</scope>
    <source>
        <strain evidence="2 3">KCTC 15687</strain>
    </source>
</reference>
<keyword evidence="3" id="KW-1185">Reference proteome</keyword>
<dbReference type="SUPFAM" id="SSF47413">
    <property type="entry name" value="lambda repressor-like DNA-binding domains"/>
    <property type="match status" value="1"/>
</dbReference>
<dbReference type="AlphaFoldDB" id="A0A401LUG8"/>
<name>A0A401LUG8_9BACE</name>
<gene>
    <name evidence="2" type="ORF">KGMB02408_21510</name>
</gene>
<dbReference type="Gene3D" id="1.10.260.40">
    <property type="entry name" value="lambda repressor-like DNA-binding domains"/>
    <property type="match status" value="1"/>
</dbReference>
<dbReference type="SMART" id="SM00530">
    <property type="entry name" value="HTH_XRE"/>
    <property type="match status" value="1"/>
</dbReference>
<accession>A0A401LUG8</accession>
<evidence type="ECO:0000259" key="1">
    <source>
        <dbReference type="PROSITE" id="PS50943"/>
    </source>
</evidence>
<dbReference type="InterPro" id="IPR001387">
    <property type="entry name" value="Cro/C1-type_HTH"/>
</dbReference>
<dbReference type="InterPro" id="IPR010982">
    <property type="entry name" value="Lambda_DNA-bd_dom_sf"/>
</dbReference>
<dbReference type="PROSITE" id="PS50943">
    <property type="entry name" value="HTH_CROC1"/>
    <property type="match status" value="1"/>
</dbReference>
<proteinExistence type="predicted"/>
<comment type="caution">
    <text evidence="2">The sequence shown here is derived from an EMBL/GenBank/DDBJ whole genome shotgun (WGS) entry which is preliminary data.</text>
</comment>
<dbReference type="CDD" id="cd00093">
    <property type="entry name" value="HTH_XRE"/>
    <property type="match status" value="1"/>
</dbReference>
<dbReference type="Proteomes" id="UP000288079">
    <property type="component" value="Unassembled WGS sequence"/>
</dbReference>
<dbReference type="EMBL" id="BHWB01000005">
    <property type="protein sequence ID" value="GCB35206.1"/>
    <property type="molecule type" value="Genomic_DNA"/>
</dbReference>
<dbReference type="Pfam" id="PF01381">
    <property type="entry name" value="HTH_3"/>
    <property type="match status" value="1"/>
</dbReference>
<dbReference type="GO" id="GO:0003677">
    <property type="term" value="F:DNA binding"/>
    <property type="evidence" value="ECO:0007669"/>
    <property type="project" value="InterPro"/>
</dbReference>